<feature type="region of interest" description="Disordered" evidence="3">
    <location>
        <begin position="1"/>
        <end position="51"/>
    </location>
</feature>
<name>A0A5B3FWQ5_9BACT</name>
<dbReference type="SUPFAM" id="SSF109709">
    <property type="entry name" value="KorB DNA-binding domain-like"/>
    <property type="match status" value="1"/>
</dbReference>
<dbReference type="PANTHER" id="PTHR33375:SF7">
    <property type="entry name" value="CHROMOSOME 2-PARTITIONING PROTEIN PARB-RELATED"/>
    <property type="match status" value="1"/>
</dbReference>
<feature type="compositionally biased region" description="Low complexity" evidence="3">
    <location>
        <begin position="26"/>
        <end position="37"/>
    </location>
</feature>
<evidence type="ECO:0000256" key="3">
    <source>
        <dbReference type="SAM" id="MobiDB-lite"/>
    </source>
</evidence>
<dbReference type="PANTHER" id="PTHR33375">
    <property type="entry name" value="CHROMOSOME-PARTITIONING PROTEIN PARB-RELATED"/>
    <property type="match status" value="1"/>
</dbReference>
<dbReference type="CDD" id="cd16393">
    <property type="entry name" value="SPO0J_N"/>
    <property type="match status" value="1"/>
</dbReference>
<dbReference type="Gene3D" id="3.90.1530.30">
    <property type="match status" value="1"/>
</dbReference>
<keyword evidence="2" id="KW-0238">DNA-binding</keyword>
<evidence type="ECO:0000313" key="6">
    <source>
        <dbReference type="Proteomes" id="UP000323567"/>
    </source>
</evidence>
<dbReference type="FunFam" id="3.90.1530.30:FF:000001">
    <property type="entry name" value="Chromosome partitioning protein ParB"/>
    <property type="match status" value="1"/>
</dbReference>
<dbReference type="Proteomes" id="UP000323567">
    <property type="component" value="Unassembled WGS sequence"/>
</dbReference>
<proteinExistence type="inferred from homology"/>
<dbReference type="SUPFAM" id="SSF110849">
    <property type="entry name" value="ParB/Sulfiredoxin"/>
    <property type="match status" value="1"/>
</dbReference>
<dbReference type="InterPro" id="IPR041468">
    <property type="entry name" value="HTH_ParB/Spo0J"/>
</dbReference>
<dbReference type="InterPro" id="IPR004437">
    <property type="entry name" value="ParB/RepB/Spo0J"/>
</dbReference>
<dbReference type="EMBL" id="VVXK01000034">
    <property type="protein sequence ID" value="KAA2365539.1"/>
    <property type="molecule type" value="Genomic_DNA"/>
</dbReference>
<dbReference type="NCBIfam" id="TIGR00180">
    <property type="entry name" value="parB_part"/>
    <property type="match status" value="1"/>
</dbReference>
<evidence type="ECO:0000259" key="4">
    <source>
        <dbReference type="SMART" id="SM00470"/>
    </source>
</evidence>
<dbReference type="InterPro" id="IPR050336">
    <property type="entry name" value="Chromosome_partition/occlusion"/>
</dbReference>
<reference evidence="5 6" key="1">
    <citation type="journal article" date="2019" name="Nat. Med.">
        <title>A library of human gut bacterial isolates paired with longitudinal multiomics data enables mechanistic microbiome research.</title>
        <authorList>
            <person name="Poyet M."/>
            <person name="Groussin M."/>
            <person name="Gibbons S.M."/>
            <person name="Avila-Pacheco J."/>
            <person name="Jiang X."/>
            <person name="Kearney S.M."/>
            <person name="Perrotta A.R."/>
            <person name="Berdy B."/>
            <person name="Zhao S."/>
            <person name="Lieberman T.D."/>
            <person name="Swanson P.K."/>
            <person name="Smith M."/>
            <person name="Roesemann S."/>
            <person name="Alexander J.E."/>
            <person name="Rich S.A."/>
            <person name="Livny J."/>
            <person name="Vlamakis H."/>
            <person name="Clish C."/>
            <person name="Bullock K."/>
            <person name="Deik A."/>
            <person name="Scott J."/>
            <person name="Pierce K.A."/>
            <person name="Xavier R.J."/>
            <person name="Alm E.J."/>
        </authorList>
    </citation>
    <scope>NUCLEOTIDE SEQUENCE [LARGE SCALE GENOMIC DNA]</scope>
    <source>
        <strain evidence="5 6">BIOML-A2</strain>
    </source>
</reference>
<evidence type="ECO:0000256" key="2">
    <source>
        <dbReference type="ARBA" id="ARBA00023125"/>
    </source>
</evidence>
<dbReference type="InterPro" id="IPR003115">
    <property type="entry name" value="ParB_N"/>
</dbReference>
<feature type="compositionally biased region" description="Polar residues" evidence="3">
    <location>
        <begin position="1"/>
        <end position="15"/>
    </location>
</feature>
<organism evidence="5 6">
    <name type="scientific">Alistipes shahii</name>
    <dbReference type="NCBI Taxonomy" id="328814"/>
    <lineage>
        <taxon>Bacteria</taxon>
        <taxon>Pseudomonadati</taxon>
        <taxon>Bacteroidota</taxon>
        <taxon>Bacteroidia</taxon>
        <taxon>Bacteroidales</taxon>
        <taxon>Rikenellaceae</taxon>
        <taxon>Alistipes</taxon>
    </lineage>
</organism>
<gene>
    <name evidence="5" type="ORF">F2Y13_14905</name>
</gene>
<feature type="domain" description="ParB-like N-terminal" evidence="4">
    <location>
        <begin position="76"/>
        <end position="165"/>
    </location>
</feature>
<protein>
    <submittedName>
        <fullName evidence="5">ParB/RepB/Spo0J family partition protein</fullName>
    </submittedName>
</protein>
<feature type="region of interest" description="Disordered" evidence="3">
    <location>
        <begin position="634"/>
        <end position="691"/>
    </location>
</feature>
<accession>A0A5B3FWQ5</accession>
<feature type="compositionally biased region" description="Basic and acidic residues" evidence="3">
    <location>
        <begin position="679"/>
        <end position="691"/>
    </location>
</feature>
<dbReference type="Gene3D" id="1.10.10.2830">
    <property type="match status" value="1"/>
</dbReference>
<dbReference type="GO" id="GO:0007059">
    <property type="term" value="P:chromosome segregation"/>
    <property type="evidence" value="ECO:0007669"/>
    <property type="project" value="TreeGrafter"/>
</dbReference>
<sequence length="691" mass="78588">MQTAKANSKSKQSGKTAVRTPAVSEAVAAQAQDPVAAGSPDMKPAEPQATDIGAVNPVAETSPAEQPAAHPETDVRLLDLNKIVNSTYNPRKNFREDTLLELAESIRQSGVLQPICVRPRDEGFEIVYGERRYWAAAMAGLQFIPALIRELSDAEAEDAAITENLQREDVRPREEAAAYKRALQSGRHTIESLVGKFGKSEAYIRSRLKLCELIDALAEMLDKEDISVGVATEIAKYPADIQQEVYDDHFAEGCYNSWKTARIKEIARRLYERYMTKLESYNFDKTECLSCQHNTANQVLFKDECADGCAGCQNRECMIRKNNEFLVQKAVKLLKDDPRTTLATDGETPAAVLEALEQEGYHVEELEYNAGYYDKAPQMPDVPQAENYVSEVDFAEAQERHEIRMIRFTEQTQQLEFDISEGRVRKYAVIGNLDIEIRYEEIGDEEREVTVNEGQDDEHKVFVTVVPPSPLEGLLQQERRYREICYEHITTDMKRVFLDVKVANKPFQKEEQQMFYYAVMQRVMSDSKLRQCGFRPKEGSYLTDREQFAAAGRITAKQQAALVRAYLVDYFRSAAPDFRCTDETLLTGMMCRFADMNFTEQSQKVQQEYLKVYERRKARLQEQIDALQAKAEAEEKVASMQETPDFEPEELPDLVPDEMPDAEPSPEPLIIPLDPDIEPDTRMPEEMKTAA</sequence>
<dbReference type="Pfam" id="PF17762">
    <property type="entry name" value="HTH_ParB"/>
    <property type="match status" value="1"/>
</dbReference>
<evidence type="ECO:0000256" key="1">
    <source>
        <dbReference type="ARBA" id="ARBA00006295"/>
    </source>
</evidence>
<comment type="similarity">
    <text evidence="1">Belongs to the ParB family.</text>
</comment>
<dbReference type="Pfam" id="PF02195">
    <property type="entry name" value="ParB_N"/>
    <property type="match status" value="1"/>
</dbReference>
<dbReference type="GO" id="GO:0005694">
    <property type="term" value="C:chromosome"/>
    <property type="evidence" value="ECO:0007669"/>
    <property type="project" value="TreeGrafter"/>
</dbReference>
<dbReference type="GO" id="GO:0003677">
    <property type="term" value="F:DNA binding"/>
    <property type="evidence" value="ECO:0007669"/>
    <property type="project" value="UniProtKB-KW"/>
</dbReference>
<comment type="caution">
    <text evidence="5">The sequence shown here is derived from an EMBL/GenBank/DDBJ whole genome shotgun (WGS) entry which is preliminary data.</text>
</comment>
<evidence type="ECO:0000313" key="5">
    <source>
        <dbReference type="EMBL" id="KAA2365539.1"/>
    </source>
</evidence>
<dbReference type="InterPro" id="IPR036086">
    <property type="entry name" value="ParB/Sulfiredoxin_sf"/>
</dbReference>
<dbReference type="AlphaFoldDB" id="A0A5B3FWQ5"/>
<feature type="compositionally biased region" description="Acidic residues" evidence="3">
    <location>
        <begin position="644"/>
        <end position="661"/>
    </location>
</feature>
<dbReference type="SMART" id="SM00470">
    <property type="entry name" value="ParB"/>
    <property type="match status" value="1"/>
</dbReference>
<dbReference type="RefSeq" id="WP_149887900.1">
    <property type="nucleotide sequence ID" value="NZ_DBFBVY010000104.1"/>
</dbReference>